<gene>
    <name evidence="2" type="ORF">N825_29130</name>
</gene>
<proteinExistence type="predicted"/>
<dbReference type="Proteomes" id="UP000019486">
    <property type="component" value="Unassembled WGS sequence"/>
</dbReference>
<keyword evidence="3" id="KW-1185">Reference proteome</keyword>
<feature type="region of interest" description="Disordered" evidence="1">
    <location>
        <begin position="1"/>
        <end position="49"/>
    </location>
</feature>
<comment type="caution">
    <text evidence="2">The sequence shown here is derived from an EMBL/GenBank/DDBJ whole genome shotgun (WGS) entry which is preliminary data.</text>
</comment>
<evidence type="ECO:0000313" key="2">
    <source>
        <dbReference type="EMBL" id="EWY36263.1"/>
    </source>
</evidence>
<name>W9GXR3_9PROT</name>
<accession>W9GXR3</accession>
<dbReference type="AlphaFoldDB" id="W9GXR3"/>
<dbReference type="RefSeq" id="WP_157619709.1">
    <property type="nucleotide sequence ID" value="NZ_AVFL01000048.1"/>
</dbReference>
<organism evidence="2 3">
    <name type="scientific">Skermanella stibiiresistens SB22</name>
    <dbReference type="NCBI Taxonomy" id="1385369"/>
    <lineage>
        <taxon>Bacteria</taxon>
        <taxon>Pseudomonadati</taxon>
        <taxon>Pseudomonadota</taxon>
        <taxon>Alphaproteobacteria</taxon>
        <taxon>Rhodospirillales</taxon>
        <taxon>Azospirillaceae</taxon>
        <taxon>Skermanella</taxon>
    </lineage>
</organism>
<reference evidence="2 3" key="1">
    <citation type="submission" date="2013-08" db="EMBL/GenBank/DDBJ databases">
        <title>The genome sequence of Skermanella stibiiresistens.</title>
        <authorList>
            <person name="Zhu W."/>
            <person name="Wang G."/>
        </authorList>
    </citation>
    <scope>NUCLEOTIDE SEQUENCE [LARGE SCALE GENOMIC DNA]</scope>
    <source>
        <strain evidence="2 3">SB22</strain>
    </source>
</reference>
<evidence type="ECO:0000313" key="3">
    <source>
        <dbReference type="Proteomes" id="UP000019486"/>
    </source>
</evidence>
<sequence length="49" mass="5386">MAQREAHRFDTARDADAFDLQHPVYGDGEGGDRASLRRTKVPSDHACGT</sequence>
<evidence type="ECO:0000256" key="1">
    <source>
        <dbReference type="SAM" id="MobiDB-lite"/>
    </source>
</evidence>
<dbReference type="EMBL" id="AVFL01000048">
    <property type="protein sequence ID" value="EWY36263.1"/>
    <property type="molecule type" value="Genomic_DNA"/>
</dbReference>
<protein>
    <submittedName>
        <fullName evidence="2">Uncharacterized protein</fullName>
    </submittedName>
</protein>
<feature type="compositionally biased region" description="Basic and acidic residues" evidence="1">
    <location>
        <begin position="1"/>
        <end position="16"/>
    </location>
</feature>